<reference evidence="1 2" key="1">
    <citation type="submission" date="2010-01" db="EMBL/GenBank/DDBJ databases">
        <authorList>
            <person name="Weinstock G."/>
            <person name="Sodergren E."/>
            <person name="Clifton S."/>
            <person name="Fulton L."/>
            <person name="Fulton B."/>
            <person name="Courtney L."/>
            <person name="Fronick C."/>
            <person name="Harrison M."/>
            <person name="Strong C."/>
            <person name="Farmer C."/>
            <person name="Delahaunty K."/>
            <person name="Markovic C."/>
            <person name="Hall O."/>
            <person name="Minx P."/>
            <person name="Tomlinson C."/>
            <person name="Mitreva M."/>
            <person name="Nelson J."/>
            <person name="Hou S."/>
            <person name="Wollam A."/>
            <person name="Pepin K.H."/>
            <person name="Johnson M."/>
            <person name="Bhonagiri V."/>
            <person name="Nash W.E."/>
            <person name="Warren W."/>
            <person name="Chinwalla A."/>
            <person name="Mardis E.R."/>
            <person name="Wilson R.K."/>
        </authorList>
    </citation>
    <scope>NUCLEOTIDE SEQUENCE [LARGE SCALE GENOMIC DNA]</scope>
    <source>
        <strain evidence="1 2">DSM 13479</strain>
    </source>
</reference>
<evidence type="ECO:0000313" key="1">
    <source>
        <dbReference type="EMBL" id="EFC96688.1"/>
    </source>
</evidence>
<dbReference type="EMBL" id="ACIO01000509">
    <property type="protein sequence ID" value="EFC96688.1"/>
    <property type="molecule type" value="Genomic_DNA"/>
</dbReference>
<dbReference type="AlphaFoldDB" id="D3AND8"/>
<protein>
    <submittedName>
        <fullName evidence="1">Uncharacterized protein</fullName>
    </submittedName>
</protein>
<sequence length="70" mass="8600">MYDWLYLLLVDFWLSPFYNCLTGCHRNTKERGIINMTYEELKTFTWEELSALTYYQLKMDKYELLVKAQN</sequence>
<gene>
    <name evidence="1" type="ORF">CLOSTHATH_05138</name>
</gene>
<feature type="non-terminal residue" evidence="1">
    <location>
        <position position="70"/>
    </location>
</feature>
<name>D3AND8_9FIRM</name>
<dbReference type="HOGENOM" id="CLU_2763818_0_0_9"/>
<evidence type="ECO:0000313" key="2">
    <source>
        <dbReference type="Proteomes" id="UP000004968"/>
    </source>
</evidence>
<dbReference type="Proteomes" id="UP000004968">
    <property type="component" value="Unassembled WGS sequence"/>
</dbReference>
<organism evidence="1 2">
    <name type="scientific">Hungatella hathewayi DSM 13479</name>
    <dbReference type="NCBI Taxonomy" id="566550"/>
    <lineage>
        <taxon>Bacteria</taxon>
        <taxon>Bacillati</taxon>
        <taxon>Bacillota</taxon>
        <taxon>Clostridia</taxon>
        <taxon>Lachnospirales</taxon>
        <taxon>Lachnospiraceae</taxon>
        <taxon>Hungatella</taxon>
    </lineage>
</organism>
<accession>D3AND8</accession>
<proteinExistence type="predicted"/>
<comment type="caution">
    <text evidence="1">The sequence shown here is derived from an EMBL/GenBank/DDBJ whole genome shotgun (WGS) entry which is preliminary data.</text>
</comment>